<evidence type="ECO:0000256" key="3">
    <source>
        <dbReference type="PROSITE-ProRule" id="PRU00023"/>
    </source>
</evidence>
<dbReference type="InterPro" id="IPR002110">
    <property type="entry name" value="Ankyrin_rpt"/>
</dbReference>
<dbReference type="Pfam" id="PF07525">
    <property type="entry name" value="SOCS_box"/>
    <property type="match status" value="1"/>
</dbReference>
<reference evidence="6 7" key="1">
    <citation type="submission" date="2018-04" db="EMBL/GenBank/DDBJ databases">
        <title>The genome of golden apple snail Pomacea canaliculata provides insight into stress tolerance and invasive adaptation.</title>
        <authorList>
            <person name="Liu C."/>
            <person name="Liu B."/>
            <person name="Ren Y."/>
            <person name="Zhang Y."/>
            <person name="Wang H."/>
            <person name="Li S."/>
            <person name="Jiang F."/>
            <person name="Yin L."/>
            <person name="Zhang G."/>
            <person name="Qian W."/>
            <person name="Fan W."/>
        </authorList>
    </citation>
    <scope>NUCLEOTIDE SEQUENCE [LARGE SCALE GENOMIC DNA]</scope>
    <source>
        <strain evidence="6">SZHN2017</strain>
        <tissue evidence="6">Muscle</tissue>
    </source>
</reference>
<dbReference type="EMBL" id="PZQS01000003">
    <property type="protein sequence ID" value="PVD33489.1"/>
    <property type="molecule type" value="Genomic_DNA"/>
</dbReference>
<dbReference type="SUPFAM" id="SSF158235">
    <property type="entry name" value="SOCS box-like"/>
    <property type="match status" value="1"/>
</dbReference>
<dbReference type="PROSITE" id="PS50225">
    <property type="entry name" value="SOCS"/>
    <property type="match status" value="1"/>
</dbReference>
<evidence type="ECO:0000256" key="2">
    <source>
        <dbReference type="ARBA" id="ARBA00023043"/>
    </source>
</evidence>
<feature type="region of interest" description="Disordered" evidence="4">
    <location>
        <begin position="375"/>
        <end position="397"/>
    </location>
</feature>
<keyword evidence="2 3" id="KW-0040">ANK repeat</keyword>
<feature type="domain" description="SOCS box" evidence="5">
    <location>
        <begin position="292"/>
        <end position="338"/>
    </location>
</feature>
<dbReference type="STRING" id="400727.A0A2T7PJ96"/>
<evidence type="ECO:0000259" key="5">
    <source>
        <dbReference type="PROSITE" id="PS50225"/>
    </source>
</evidence>
<dbReference type="PROSITE" id="PS50297">
    <property type="entry name" value="ANK_REP_REGION"/>
    <property type="match status" value="1"/>
</dbReference>
<dbReference type="InterPro" id="IPR036770">
    <property type="entry name" value="Ankyrin_rpt-contain_sf"/>
</dbReference>
<dbReference type="AlphaFoldDB" id="A0A2T7PJ96"/>
<dbReference type="Gene3D" id="1.25.40.20">
    <property type="entry name" value="Ankyrin repeat-containing domain"/>
    <property type="match status" value="2"/>
</dbReference>
<feature type="repeat" description="ANK" evidence="3">
    <location>
        <begin position="142"/>
        <end position="174"/>
    </location>
</feature>
<dbReference type="Gene3D" id="1.10.750.20">
    <property type="entry name" value="SOCS box"/>
    <property type="match status" value="1"/>
</dbReference>
<name>A0A2T7PJ96_POMCA</name>
<evidence type="ECO:0000313" key="6">
    <source>
        <dbReference type="EMBL" id="PVD33489.1"/>
    </source>
</evidence>
<protein>
    <recommendedName>
        <fullName evidence="5">SOCS box domain-containing protein</fullName>
    </recommendedName>
</protein>
<dbReference type="SUPFAM" id="SSF48403">
    <property type="entry name" value="Ankyrin repeat"/>
    <property type="match status" value="1"/>
</dbReference>
<dbReference type="CDD" id="cd03716">
    <property type="entry name" value="SOCS_ASB_like"/>
    <property type="match status" value="1"/>
</dbReference>
<dbReference type="InterPro" id="IPR001496">
    <property type="entry name" value="SOCS_box"/>
</dbReference>
<evidence type="ECO:0000256" key="1">
    <source>
        <dbReference type="ARBA" id="ARBA00022737"/>
    </source>
</evidence>
<comment type="caution">
    <text evidence="6">The sequence shown here is derived from an EMBL/GenBank/DDBJ whole genome shotgun (WGS) entry which is preliminary data.</text>
</comment>
<sequence>MSENIDSVSGPTDTPVNLDIRDSEGFTLLMRASQPSAEGECVNSNGDTLSVINHLLDSGVDTEARSPDGLTAFEMAVQCNYWPAILALLPRCEVKIGDNVLLEGQLYLHELAKQKDICEEKLRSFTKTLLAHGLNINELDSHGHSPLILAAKHKNWNYVVVLLQHGAEANVNVNSQNLLHLIIANQREIPHSMLTALLDAMQARGVDFNRQDYEGRPILFKYEVYSSISSGQDPSGSFLGSKDVQALKLLVESGASSNRELFELSEQYEKPLQLEKTRVQTEMLNILKQAATQPRSLKSLCRLTVSHALGCGTRREEKVTCLPVPQRLQQYILFHDILSEELQTPEEISHHMQSRRDRRMFAPIRRWVCGNSLMSRARQQNAPPTKTLKGSNWSKFQ</sequence>
<evidence type="ECO:0000313" key="7">
    <source>
        <dbReference type="Proteomes" id="UP000245119"/>
    </source>
</evidence>
<dbReference type="OrthoDB" id="439236at2759"/>
<dbReference type="SMART" id="SM00248">
    <property type="entry name" value="ANK"/>
    <property type="match status" value="5"/>
</dbReference>
<dbReference type="PANTHER" id="PTHR24198:SF165">
    <property type="entry name" value="ANKYRIN REPEAT-CONTAINING PROTEIN-RELATED"/>
    <property type="match status" value="1"/>
</dbReference>
<dbReference type="InterPro" id="IPR036036">
    <property type="entry name" value="SOCS_box-like_dom_sf"/>
</dbReference>
<proteinExistence type="predicted"/>
<organism evidence="6 7">
    <name type="scientific">Pomacea canaliculata</name>
    <name type="common">Golden apple snail</name>
    <dbReference type="NCBI Taxonomy" id="400727"/>
    <lineage>
        <taxon>Eukaryota</taxon>
        <taxon>Metazoa</taxon>
        <taxon>Spiralia</taxon>
        <taxon>Lophotrochozoa</taxon>
        <taxon>Mollusca</taxon>
        <taxon>Gastropoda</taxon>
        <taxon>Caenogastropoda</taxon>
        <taxon>Architaenioglossa</taxon>
        <taxon>Ampullarioidea</taxon>
        <taxon>Ampullariidae</taxon>
        <taxon>Pomacea</taxon>
    </lineage>
</organism>
<evidence type="ECO:0000256" key="4">
    <source>
        <dbReference type="SAM" id="MobiDB-lite"/>
    </source>
</evidence>
<accession>A0A2T7PJ96</accession>
<dbReference type="PROSITE" id="PS50088">
    <property type="entry name" value="ANK_REPEAT"/>
    <property type="match status" value="1"/>
</dbReference>
<gene>
    <name evidence="6" type="ORF">C0Q70_04745</name>
</gene>
<keyword evidence="1" id="KW-0677">Repeat</keyword>
<keyword evidence="7" id="KW-1185">Reference proteome</keyword>
<dbReference type="GO" id="GO:0035556">
    <property type="term" value="P:intracellular signal transduction"/>
    <property type="evidence" value="ECO:0007669"/>
    <property type="project" value="InterPro"/>
</dbReference>
<dbReference type="PANTHER" id="PTHR24198">
    <property type="entry name" value="ANKYRIN REPEAT AND PROTEIN KINASE DOMAIN-CONTAINING PROTEIN"/>
    <property type="match status" value="1"/>
</dbReference>
<dbReference type="Pfam" id="PF12796">
    <property type="entry name" value="Ank_2"/>
    <property type="match status" value="1"/>
</dbReference>
<dbReference type="Proteomes" id="UP000245119">
    <property type="component" value="Linkage Group LG3"/>
</dbReference>
<dbReference type="SMART" id="SM00969">
    <property type="entry name" value="SOCS_box"/>
    <property type="match status" value="1"/>
</dbReference>